<accession>A0ABP9L036</accession>
<evidence type="ECO:0000256" key="7">
    <source>
        <dbReference type="SAM" id="Phobius"/>
    </source>
</evidence>
<reference evidence="10" key="1">
    <citation type="journal article" date="2019" name="Int. J. Syst. Evol. Microbiol.">
        <title>The Global Catalogue of Microorganisms (GCM) 10K type strain sequencing project: providing services to taxonomists for standard genome sequencing and annotation.</title>
        <authorList>
            <consortium name="The Broad Institute Genomics Platform"/>
            <consortium name="The Broad Institute Genome Sequencing Center for Infectious Disease"/>
            <person name="Wu L."/>
            <person name="Ma J."/>
        </authorList>
    </citation>
    <scope>NUCLEOTIDE SEQUENCE [LARGE SCALE GENOMIC DNA]</scope>
    <source>
        <strain evidence="10">JCM 18410</strain>
    </source>
</reference>
<keyword evidence="3" id="KW-0808">Transferase</keyword>
<feature type="transmembrane region" description="Helical" evidence="7">
    <location>
        <begin position="28"/>
        <end position="49"/>
    </location>
</feature>
<dbReference type="PANTHER" id="PTHR10434">
    <property type="entry name" value="1-ACYL-SN-GLYCEROL-3-PHOSPHATE ACYLTRANSFERASE"/>
    <property type="match status" value="1"/>
</dbReference>
<dbReference type="PANTHER" id="PTHR10434:SF64">
    <property type="entry name" value="1-ACYL-SN-GLYCEROL-3-PHOSPHATE ACYLTRANSFERASE-RELATED"/>
    <property type="match status" value="1"/>
</dbReference>
<organism evidence="9 10">
    <name type="scientific">Streptomyces similanensis</name>
    <dbReference type="NCBI Taxonomy" id="1274988"/>
    <lineage>
        <taxon>Bacteria</taxon>
        <taxon>Bacillati</taxon>
        <taxon>Actinomycetota</taxon>
        <taxon>Actinomycetes</taxon>
        <taxon>Kitasatosporales</taxon>
        <taxon>Streptomycetaceae</taxon>
        <taxon>Streptomyces</taxon>
    </lineage>
</organism>
<name>A0ABP9L036_9ACTN</name>
<dbReference type="EMBL" id="BAABKC010000075">
    <property type="protein sequence ID" value="GAA5067264.1"/>
    <property type="molecule type" value="Genomic_DNA"/>
</dbReference>
<evidence type="ECO:0000256" key="1">
    <source>
        <dbReference type="ARBA" id="ARBA00005189"/>
    </source>
</evidence>
<feature type="compositionally biased region" description="Low complexity" evidence="6">
    <location>
        <begin position="296"/>
        <end position="326"/>
    </location>
</feature>
<keyword evidence="5" id="KW-0012">Acyltransferase</keyword>
<evidence type="ECO:0000256" key="4">
    <source>
        <dbReference type="ARBA" id="ARBA00023098"/>
    </source>
</evidence>
<keyword evidence="10" id="KW-1185">Reference proteome</keyword>
<feature type="domain" description="Phospholipid/glycerol acyltransferase" evidence="8">
    <location>
        <begin position="84"/>
        <end position="196"/>
    </location>
</feature>
<dbReference type="SUPFAM" id="SSF69593">
    <property type="entry name" value="Glycerol-3-phosphate (1)-acyltransferase"/>
    <property type="match status" value="1"/>
</dbReference>
<dbReference type="SMART" id="SM00563">
    <property type="entry name" value="PlsC"/>
    <property type="match status" value="1"/>
</dbReference>
<evidence type="ECO:0000256" key="5">
    <source>
        <dbReference type="ARBA" id="ARBA00023315"/>
    </source>
</evidence>
<comment type="caution">
    <text evidence="9">The sequence shown here is derived from an EMBL/GenBank/DDBJ whole genome shotgun (WGS) entry which is preliminary data.</text>
</comment>
<comment type="pathway">
    <text evidence="1">Lipid metabolism.</text>
</comment>
<gene>
    <name evidence="9" type="ORF">GCM10023336_49690</name>
</gene>
<proteinExistence type="predicted"/>
<keyword evidence="2" id="KW-0444">Lipid biosynthesis</keyword>
<dbReference type="Pfam" id="PF01553">
    <property type="entry name" value="Acyltransferase"/>
    <property type="match status" value="1"/>
</dbReference>
<keyword evidence="7" id="KW-0472">Membrane</keyword>
<evidence type="ECO:0000256" key="2">
    <source>
        <dbReference type="ARBA" id="ARBA00022516"/>
    </source>
</evidence>
<dbReference type="Proteomes" id="UP001500124">
    <property type="component" value="Unassembled WGS sequence"/>
</dbReference>
<feature type="region of interest" description="Disordered" evidence="6">
    <location>
        <begin position="234"/>
        <end position="370"/>
    </location>
</feature>
<dbReference type="CDD" id="cd07989">
    <property type="entry name" value="LPLAT_AGPAT-like"/>
    <property type="match status" value="1"/>
</dbReference>
<protein>
    <recommendedName>
        <fullName evidence="8">Phospholipid/glycerol acyltransferase domain-containing protein</fullName>
    </recommendedName>
</protein>
<keyword evidence="7" id="KW-1133">Transmembrane helix</keyword>
<sequence length="370" mass="37873">MSAWLPSAPCTPGACVQAAGSAAALPRAVLRLAAVLTLLLAGVALSPLGRRVPDGWTRRWCRAIVRAAGVRVRVTGAAAPTGGLLLVAHHVSWLDIPLLAAVRPARMLAKAEIRGWPVAGALATRGGVLFIERDRLRALPDTVARIAEALRGGRAVVAFPEGSTWCGRARGRFHRAVFQAALDARVPVQPVRVRYGGPGGGASTAPAFVGDDTLLASVWRVVTARGLTAEVEVRPAVPPGAHPDRRALARAADPDDGDGPGTAPGERTHPAPEAPPVRVRPPEPVNSAGTVRQTEAVGTAAAVRRAAAVGTAAAVRRAAAVGQAGPPARPSPATPAGPVTVPSAERGVAARGEAPDGDLLLAPPLRHRPQ</sequence>
<dbReference type="InterPro" id="IPR002123">
    <property type="entry name" value="Plipid/glycerol_acylTrfase"/>
</dbReference>
<evidence type="ECO:0000313" key="9">
    <source>
        <dbReference type="EMBL" id="GAA5067264.1"/>
    </source>
</evidence>
<keyword evidence="7" id="KW-0812">Transmembrane</keyword>
<keyword evidence="4" id="KW-0443">Lipid metabolism</keyword>
<evidence type="ECO:0000313" key="10">
    <source>
        <dbReference type="Proteomes" id="UP001500124"/>
    </source>
</evidence>
<evidence type="ECO:0000256" key="6">
    <source>
        <dbReference type="SAM" id="MobiDB-lite"/>
    </source>
</evidence>
<evidence type="ECO:0000259" key="8">
    <source>
        <dbReference type="SMART" id="SM00563"/>
    </source>
</evidence>
<evidence type="ECO:0000256" key="3">
    <source>
        <dbReference type="ARBA" id="ARBA00022679"/>
    </source>
</evidence>
<feature type="compositionally biased region" description="Pro residues" evidence="6">
    <location>
        <begin position="272"/>
        <end position="284"/>
    </location>
</feature>